<keyword evidence="1" id="KW-0472">Membrane</keyword>
<comment type="caution">
    <text evidence="3">The sequence shown here is derived from an EMBL/GenBank/DDBJ whole genome shotgun (WGS) entry which is preliminary data.</text>
</comment>
<evidence type="ECO:0000256" key="1">
    <source>
        <dbReference type="SAM" id="Phobius"/>
    </source>
</evidence>
<dbReference type="Proteomes" id="UP000664317">
    <property type="component" value="Unassembled WGS sequence"/>
</dbReference>
<keyword evidence="1" id="KW-0812">Transmembrane</keyword>
<dbReference type="InterPro" id="IPR024163">
    <property type="entry name" value="Aerotolerance_reg_N"/>
</dbReference>
<gene>
    <name evidence="3" type="ORF">J0A68_06475</name>
</gene>
<reference evidence="3 4" key="1">
    <citation type="submission" date="2021-03" db="EMBL/GenBank/DDBJ databases">
        <title>novel species isolated from a fishpond in China.</title>
        <authorList>
            <person name="Lu H."/>
            <person name="Cai Z."/>
        </authorList>
    </citation>
    <scope>NUCLEOTIDE SEQUENCE [LARGE SCALE GENOMIC DNA]</scope>
    <source>
        <strain evidence="3 4">H41</strain>
    </source>
</reference>
<organism evidence="3 4">
    <name type="scientific">Algoriphagus oliviformis</name>
    <dbReference type="NCBI Taxonomy" id="2811231"/>
    <lineage>
        <taxon>Bacteria</taxon>
        <taxon>Pseudomonadati</taxon>
        <taxon>Bacteroidota</taxon>
        <taxon>Cytophagia</taxon>
        <taxon>Cytophagales</taxon>
        <taxon>Cyclobacteriaceae</taxon>
        <taxon>Algoriphagus</taxon>
    </lineage>
</organism>
<evidence type="ECO:0000313" key="4">
    <source>
        <dbReference type="Proteomes" id="UP000664317"/>
    </source>
</evidence>
<sequence>MEWIQPTLFWAMAGIAVPLGIHLWNGRKGKVIAWAATAWLDTKESQSSRSLKLEHWWLLLARIILWALLVLLAVGLWWKSLEQSGAPKIVHALLPDPQVEAEFRFELEQALSRGEEVFWLALGLPEYEIGHVSPVDFDPNQMQAYLDLLPKGLDSLHFYAPGLDSDWGDGLLWVQKAPVMHLATETVKPSPSDRLIGLSSGDFLGLDESGVLQKISPESAPTSEKTASSGTVPFFLDVKDEQKKAEILASLAALEEVYGLSFEQADLPVAQVVFSDQPNGIADTGKLNFLVGGSETSNETGHVSLASPASLPWEEVVEKGILPELILAPLIEFLGIARTDVRLSQAQVNQKFVEIPRAKQAAAANTTEIMLFLIALCFALERFLAYRSRL</sequence>
<dbReference type="NCBIfam" id="TIGR02226">
    <property type="entry name" value="two_anch"/>
    <property type="match status" value="1"/>
</dbReference>
<evidence type="ECO:0000313" key="3">
    <source>
        <dbReference type="EMBL" id="MBN7810590.1"/>
    </source>
</evidence>
<feature type="domain" description="Aerotolerance regulator N-terminal" evidence="2">
    <location>
        <begin position="1"/>
        <end position="73"/>
    </location>
</feature>
<keyword evidence="1" id="KW-1133">Transmembrane helix</keyword>
<keyword evidence="4" id="KW-1185">Reference proteome</keyword>
<name>A0ABS3C0E9_9BACT</name>
<feature type="transmembrane region" description="Helical" evidence="1">
    <location>
        <begin position="6"/>
        <end position="24"/>
    </location>
</feature>
<proteinExistence type="predicted"/>
<feature type="transmembrane region" description="Helical" evidence="1">
    <location>
        <begin position="56"/>
        <end position="78"/>
    </location>
</feature>
<dbReference type="RefSeq" id="WP_206577372.1">
    <property type="nucleotide sequence ID" value="NZ_JAFKCT010000002.1"/>
</dbReference>
<dbReference type="EMBL" id="JAFKCT010000002">
    <property type="protein sequence ID" value="MBN7810590.1"/>
    <property type="molecule type" value="Genomic_DNA"/>
</dbReference>
<protein>
    <submittedName>
        <fullName evidence="3">BatA domain-containing protein</fullName>
    </submittedName>
</protein>
<dbReference type="InterPro" id="IPR011933">
    <property type="entry name" value="Double_TM_dom"/>
</dbReference>
<accession>A0ABS3C0E9</accession>
<evidence type="ECO:0000259" key="2">
    <source>
        <dbReference type="Pfam" id="PF07584"/>
    </source>
</evidence>
<dbReference type="Pfam" id="PF07584">
    <property type="entry name" value="BatA"/>
    <property type="match status" value="1"/>
</dbReference>